<organism evidence="5 6">
    <name type="scientific">Sphaerotilus hippei</name>
    <dbReference type="NCBI Taxonomy" id="744406"/>
    <lineage>
        <taxon>Bacteria</taxon>
        <taxon>Pseudomonadati</taxon>
        <taxon>Pseudomonadota</taxon>
        <taxon>Betaproteobacteria</taxon>
        <taxon>Burkholderiales</taxon>
        <taxon>Sphaerotilaceae</taxon>
        <taxon>Sphaerotilus</taxon>
    </lineage>
</organism>
<reference evidence="5 6" key="1">
    <citation type="submission" date="2018-05" db="EMBL/GenBank/DDBJ databases">
        <title>Genomic Encyclopedia of Type Strains, Phase IV (KMG-IV): sequencing the most valuable type-strain genomes for metagenomic binning, comparative biology and taxonomic classification.</title>
        <authorList>
            <person name="Goeker M."/>
        </authorList>
    </citation>
    <scope>NUCLEOTIDE SEQUENCE [LARGE SCALE GENOMIC DNA]</scope>
    <source>
        <strain evidence="5 6">DSM 566</strain>
    </source>
</reference>
<dbReference type="Pfam" id="PF25954">
    <property type="entry name" value="Beta-barrel_RND_2"/>
    <property type="match status" value="1"/>
</dbReference>
<evidence type="ECO:0000256" key="2">
    <source>
        <dbReference type="SAM" id="Coils"/>
    </source>
</evidence>
<comment type="caution">
    <text evidence="5">The sequence shown here is derived from an EMBL/GenBank/DDBJ whole genome shotgun (WGS) entry which is preliminary data.</text>
</comment>
<feature type="coiled-coil region" evidence="2">
    <location>
        <begin position="127"/>
        <end position="185"/>
    </location>
</feature>
<dbReference type="Gene3D" id="2.40.420.20">
    <property type="match status" value="1"/>
</dbReference>
<dbReference type="Pfam" id="PF25989">
    <property type="entry name" value="YknX_C"/>
    <property type="match status" value="1"/>
</dbReference>
<dbReference type="GO" id="GO:0015562">
    <property type="term" value="F:efflux transmembrane transporter activity"/>
    <property type="evidence" value="ECO:0007669"/>
    <property type="project" value="TreeGrafter"/>
</dbReference>
<dbReference type="InterPro" id="IPR058637">
    <property type="entry name" value="YknX-like_C"/>
</dbReference>
<proteinExistence type="inferred from homology"/>
<keyword evidence="6" id="KW-1185">Reference proteome</keyword>
<accession>A0A318H7Y7</accession>
<dbReference type="SUPFAM" id="SSF111369">
    <property type="entry name" value="HlyD-like secretion proteins"/>
    <property type="match status" value="1"/>
</dbReference>
<evidence type="ECO:0000259" key="4">
    <source>
        <dbReference type="Pfam" id="PF25989"/>
    </source>
</evidence>
<dbReference type="NCBIfam" id="TIGR01730">
    <property type="entry name" value="RND_mfp"/>
    <property type="match status" value="1"/>
</dbReference>
<name>A0A318H7Y7_9BURK</name>
<dbReference type="GO" id="GO:1990281">
    <property type="term" value="C:efflux pump complex"/>
    <property type="evidence" value="ECO:0007669"/>
    <property type="project" value="TreeGrafter"/>
</dbReference>
<feature type="domain" description="CusB-like beta-barrel" evidence="3">
    <location>
        <begin position="236"/>
        <end position="302"/>
    </location>
</feature>
<keyword evidence="2" id="KW-0175">Coiled coil</keyword>
<evidence type="ECO:0000259" key="3">
    <source>
        <dbReference type="Pfam" id="PF25954"/>
    </source>
</evidence>
<dbReference type="Gene3D" id="2.40.50.100">
    <property type="match status" value="1"/>
</dbReference>
<evidence type="ECO:0000313" key="6">
    <source>
        <dbReference type="Proteomes" id="UP000247811"/>
    </source>
</evidence>
<dbReference type="Gene3D" id="2.40.30.170">
    <property type="match status" value="1"/>
</dbReference>
<evidence type="ECO:0000256" key="1">
    <source>
        <dbReference type="ARBA" id="ARBA00009477"/>
    </source>
</evidence>
<sequence>MSAMPSTRHASMPRLIPGPQPLRPAGALALSLLVTAALLPMPAARAAAPAASSPARAALTVTVSTPQSSALDRVLAANGNISAWQEVVISAETQGLRLVEVNVQVGDRVSTGQVLARLQHELLGADLQTRQAQIVEADATLAEAQANAERARALQPSGALSAQQLEQYQTAETAARARLQALQAQRSADALRLAQTRITARDDGIISARSATVGAIAQPGQELFRLIRQSRLEWRAEVPAADLGQIRPGMAVDVTPVGGRPIRARVRSIAPTVDPATRLALVYVDLPAGSAARAGMYARGEFSVGRSSAALTLPQTAVLLRDGHAYAFRIGADGKVLQTRVQTGRRLGDRIEITGGLAADARVVTQGAGFLADGDTVRIVAAPAPPAPAGSR</sequence>
<dbReference type="InterPro" id="IPR058792">
    <property type="entry name" value="Beta-barrel_RND_2"/>
</dbReference>
<dbReference type="InterPro" id="IPR006143">
    <property type="entry name" value="RND_pump_MFP"/>
</dbReference>
<dbReference type="PANTHER" id="PTHR30469">
    <property type="entry name" value="MULTIDRUG RESISTANCE PROTEIN MDTA"/>
    <property type="match status" value="1"/>
</dbReference>
<dbReference type="PANTHER" id="PTHR30469:SF15">
    <property type="entry name" value="HLYD FAMILY OF SECRETION PROTEINS"/>
    <property type="match status" value="1"/>
</dbReference>
<dbReference type="Gene3D" id="1.10.287.470">
    <property type="entry name" value="Helix hairpin bin"/>
    <property type="match status" value="1"/>
</dbReference>
<comment type="similarity">
    <text evidence="1">Belongs to the membrane fusion protein (MFP) (TC 8.A.1) family.</text>
</comment>
<dbReference type="EMBL" id="QJJS01000002">
    <property type="protein sequence ID" value="PXW98784.1"/>
    <property type="molecule type" value="Genomic_DNA"/>
</dbReference>
<evidence type="ECO:0000313" key="5">
    <source>
        <dbReference type="EMBL" id="PXW98784.1"/>
    </source>
</evidence>
<protein>
    <submittedName>
        <fullName evidence="5">RND family efflux transporter MFP subunit</fullName>
    </submittedName>
</protein>
<dbReference type="Proteomes" id="UP000247811">
    <property type="component" value="Unassembled WGS sequence"/>
</dbReference>
<feature type="domain" description="YknX-like C-terminal permuted SH3-like" evidence="4">
    <location>
        <begin position="310"/>
        <end position="378"/>
    </location>
</feature>
<dbReference type="AlphaFoldDB" id="A0A318H7Y7"/>
<gene>
    <name evidence="5" type="ORF">C7444_102275</name>
</gene>